<feature type="transmembrane region" description="Helical" evidence="1">
    <location>
        <begin position="73"/>
        <end position="96"/>
    </location>
</feature>
<reference evidence="2" key="1">
    <citation type="submission" date="2025-08" db="UniProtKB">
        <authorList>
            <consortium name="Ensembl"/>
        </authorList>
    </citation>
    <scope>IDENTIFICATION</scope>
</reference>
<sequence>MNDSFSLIDKFCLCLVQGMDEEDTTVGIYIIKDHAASEEPEDTGIVLEGIKVFMELNGENFLTKLLHLKTGCFSELFCVFQTMLCFTLYVELVRLFTKTQNRMSKDGALVILLDIFYYVLSRSPSFSLLLMDKVPFHFVVTFSQ</sequence>
<evidence type="ECO:0000313" key="3">
    <source>
        <dbReference type="Proteomes" id="UP000694402"/>
    </source>
</evidence>
<keyword evidence="1" id="KW-0812">Transmembrane</keyword>
<evidence type="ECO:0000313" key="2">
    <source>
        <dbReference type="Ensembl" id="ENSOTSP00005081817.1"/>
    </source>
</evidence>
<dbReference type="GeneTree" id="ENSGT01030000235100"/>
<organism evidence="2 3">
    <name type="scientific">Oncorhynchus tshawytscha</name>
    <name type="common">Chinook salmon</name>
    <name type="synonym">Salmo tshawytscha</name>
    <dbReference type="NCBI Taxonomy" id="74940"/>
    <lineage>
        <taxon>Eukaryota</taxon>
        <taxon>Metazoa</taxon>
        <taxon>Chordata</taxon>
        <taxon>Craniata</taxon>
        <taxon>Vertebrata</taxon>
        <taxon>Euteleostomi</taxon>
        <taxon>Actinopterygii</taxon>
        <taxon>Neopterygii</taxon>
        <taxon>Teleostei</taxon>
        <taxon>Protacanthopterygii</taxon>
        <taxon>Salmoniformes</taxon>
        <taxon>Salmonidae</taxon>
        <taxon>Salmoninae</taxon>
        <taxon>Oncorhynchus</taxon>
    </lineage>
</organism>
<dbReference type="Proteomes" id="UP000694402">
    <property type="component" value="Unassembled WGS sequence"/>
</dbReference>
<keyword evidence="3" id="KW-1185">Reference proteome</keyword>
<feature type="transmembrane region" description="Helical" evidence="1">
    <location>
        <begin position="108"/>
        <end position="131"/>
    </location>
</feature>
<evidence type="ECO:0000256" key="1">
    <source>
        <dbReference type="SAM" id="Phobius"/>
    </source>
</evidence>
<accession>A0A8C8IV66</accession>
<dbReference type="Ensembl" id="ENSOTST00005088634.2">
    <property type="protein sequence ID" value="ENSOTSP00005081817.1"/>
    <property type="gene ID" value="ENSOTSG00005038479.2"/>
</dbReference>
<proteinExistence type="predicted"/>
<name>A0A8C8IV66_ONCTS</name>
<keyword evidence="1" id="KW-0472">Membrane</keyword>
<reference evidence="2" key="2">
    <citation type="submission" date="2025-09" db="UniProtKB">
        <authorList>
            <consortium name="Ensembl"/>
        </authorList>
    </citation>
    <scope>IDENTIFICATION</scope>
</reference>
<protein>
    <submittedName>
        <fullName evidence="2">Uncharacterized protein</fullName>
    </submittedName>
</protein>
<dbReference type="AlphaFoldDB" id="A0A8C8IV66"/>
<keyword evidence="1" id="KW-1133">Transmembrane helix</keyword>